<comment type="caution">
    <text evidence="1">The sequence shown here is derived from an EMBL/GenBank/DDBJ whole genome shotgun (WGS) entry which is preliminary data.</text>
</comment>
<dbReference type="AlphaFoldDB" id="A0AAP0IPM1"/>
<reference evidence="1 2" key="1">
    <citation type="submission" date="2024-01" db="EMBL/GenBank/DDBJ databases">
        <title>Genome assemblies of Stephania.</title>
        <authorList>
            <person name="Yang L."/>
        </authorList>
    </citation>
    <scope>NUCLEOTIDE SEQUENCE [LARGE SCALE GENOMIC DNA]</scope>
    <source>
        <strain evidence="1">JXDWG</strain>
        <tissue evidence="1">Leaf</tissue>
    </source>
</reference>
<evidence type="ECO:0000313" key="2">
    <source>
        <dbReference type="Proteomes" id="UP001419268"/>
    </source>
</evidence>
<protein>
    <submittedName>
        <fullName evidence="1">Uncharacterized protein</fullName>
    </submittedName>
</protein>
<sequence length="79" mass="9198">MNHMAEHRVSRICLCGDWKMLSRQSAIGASVLPRRRSHMSSFFQRDFETAHSKIIYMTPCFRRFVADRSQTWGSDPSCS</sequence>
<name>A0AAP0IPM1_9MAGN</name>
<dbReference type="Proteomes" id="UP001419268">
    <property type="component" value="Unassembled WGS sequence"/>
</dbReference>
<accession>A0AAP0IPM1</accession>
<keyword evidence="2" id="KW-1185">Reference proteome</keyword>
<organism evidence="1 2">
    <name type="scientific">Stephania cephalantha</name>
    <dbReference type="NCBI Taxonomy" id="152367"/>
    <lineage>
        <taxon>Eukaryota</taxon>
        <taxon>Viridiplantae</taxon>
        <taxon>Streptophyta</taxon>
        <taxon>Embryophyta</taxon>
        <taxon>Tracheophyta</taxon>
        <taxon>Spermatophyta</taxon>
        <taxon>Magnoliopsida</taxon>
        <taxon>Ranunculales</taxon>
        <taxon>Menispermaceae</taxon>
        <taxon>Menispermoideae</taxon>
        <taxon>Cissampelideae</taxon>
        <taxon>Stephania</taxon>
    </lineage>
</organism>
<proteinExistence type="predicted"/>
<gene>
    <name evidence="1" type="ORF">Scep_017484</name>
</gene>
<evidence type="ECO:0000313" key="1">
    <source>
        <dbReference type="EMBL" id="KAK9119391.1"/>
    </source>
</evidence>
<dbReference type="EMBL" id="JBBNAG010000007">
    <property type="protein sequence ID" value="KAK9119391.1"/>
    <property type="molecule type" value="Genomic_DNA"/>
</dbReference>